<dbReference type="Pfam" id="PF08713">
    <property type="entry name" value="DNA_alkylation"/>
    <property type="match status" value="1"/>
</dbReference>
<dbReference type="Gene3D" id="1.25.10.90">
    <property type="match status" value="1"/>
</dbReference>
<dbReference type="InterPro" id="IPR016024">
    <property type="entry name" value="ARM-type_fold"/>
</dbReference>
<evidence type="ECO:0000313" key="2">
    <source>
        <dbReference type="Proteomes" id="UP000244904"/>
    </source>
</evidence>
<dbReference type="PANTHER" id="PTHR34070:SF1">
    <property type="entry name" value="DNA ALKYLATION REPAIR PROTEIN"/>
    <property type="match status" value="1"/>
</dbReference>
<dbReference type="SUPFAM" id="SSF48371">
    <property type="entry name" value="ARM repeat"/>
    <property type="match status" value="1"/>
</dbReference>
<gene>
    <name evidence="1" type="ORF">PRI8871_02382</name>
</gene>
<proteinExistence type="predicted"/>
<dbReference type="CDD" id="cd06561">
    <property type="entry name" value="AlkD_like"/>
    <property type="match status" value="1"/>
</dbReference>
<dbReference type="PANTHER" id="PTHR34070">
    <property type="entry name" value="ARMADILLO-TYPE FOLD"/>
    <property type="match status" value="1"/>
</dbReference>
<accession>A0A2R8AX27</accession>
<name>A0A2R8AX27_9RHOB</name>
<organism evidence="1 2">
    <name type="scientific">Pseudoprimorskyibacter insulae</name>
    <dbReference type="NCBI Taxonomy" id="1695997"/>
    <lineage>
        <taxon>Bacteria</taxon>
        <taxon>Pseudomonadati</taxon>
        <taxon>Pseudomonadota</taxon>
        <taxon>Alphaproteobacteria</taxon>
        <taxon>Rhodobacterales</taxon>
        <taxon>Paracoccaceae</taxon>
        <taxon>Pseudoprimorskyibacter</taxon>
    </lineage>
</organism>
<protein>
    <recommendedName>
        <fullName evidence="3">DNA alkylation repair enzyme</fullName>
    </recommendedName>
</protein>
<dbReference type="EMBL" id="OMOJ01000004">
    <property type="protein sequence ID" value="SPF80572.1"/>
    <property type="molecule type" value="Genomic_DNA"/>
</dbReference>
<keyword evidence="2" id="KW-1185">Reference proteome</keyword>
<evidence type="ECO:0008006" key="3">
    <source>
        <dbReference type="Google" id="ProtNLM"/>
    </source>
</evidence>
<evidence type="ECO:0000313" key="1">
    <source>
        <dbReference type="EMBL" id="SPF80572.1"/>
    </source>
</evidence>
<dbReference type="RefSeq" id="WP_108886420.1">
    <property type="nucleotide sequence ID" value="NZ_OMOJ01000004.1"/>
</dbReference>
<dbReference type="Proteomes" id="UP000244904">
    <property type="component" value="Unassembled WGS sequence"/>
</dbReference>
<sequence>MTLEQALSELKSLAVDGRAEQMAAYHKIPREYLGIPNPKLNDLTKAWRQSLTVEKRVNLARELWATDIFEARLAAAKLLTQARIRPDDGAWAAICDWLPDFDSWAVADHACMAGQRRVLADPARVDEVEAWTTSEHMWTRRAALVITLPWTKQNHPSPKDLEIRDRVLGWAEGYCDDKVWFIQKAVAWWLRDLSKHDAPRTRAFLEAHGDRLKPFARKEAARHLA</sequence>
<dbReference type="AlphaFoldDB" id="A0A2R8AX27"/>
<reference evidence="2" key="1">
    <citation type="submission" date="2018-03" db="EMBL/GenBank/DDBJ databases">
        <authorList>
            <person name="Rodrigo-Torres L."/>
            <person name="Arahal R. D."/>
            <person name="Lucena T."/>
        </authorList>
    </citation>
    <scope>NUCLEOTIDE SEQUENCE [LARGE SCALE GENOMIC DNA]</scope>
    <source>
        <strain evidence="2">CECT 8871</strain>
    </source>
</reference>
<dbReference type="InterPro" id="IPR014825">
    <property type="entry name" value="DNA_alkylation"/>
</dbReference>
<dbReference type="OrthoDB" id="9775346at2"/>